<keyword evidence="5" id="KW-0812">Transmembrane</keyword>
<keyword evidence="5" id="KW-0472">Membrane</keyword>
<dbReference type="GO" id="GO:0005886">
    <property type="term" value="C:plasma membrane"/>
    <property type="evidence" value="ECO:0000318"/>
    <property type="project" value="GO_Central"/>
</dbReference>
<feature type="transmembrane region" description="Helical" evidence="5">
    <location>
        <begin position="668"/>
        <end position="693"/>
    </location>
</feature>
<dbReference type="KEGG" id="spu:581216"/>
<dbReference type="FunFam" id="2.60.40.420:FF:000031">
    <property type="entry name" value="Laccase-2 isoform A"/>
    <property type="match status" value="1"/>
</dbReference>
<dbReference type="CDD" id="cd13858">
    <property type="entry name" value="CuRO_1_tcLCC2_insect_like"/>
    <property type="match status" value="1"/>
</dbReference>
<keyword evidence="4" id="KW-0186">Copper</keyword>
<dbReference type="InterPro" id="IPR002355">
    <property type="entry name" value="Cu_oxidase_Cu_BS"/>
</dbReference>
<feature type="domain" description="Plastocyanin-like" evidence="7">
    <location>
        <begin position="227"/>
        <end position="375"/>
    </location>
</feature>
<proteinExistence type="inferred from homology"/>
<reference evidence="11" key="1">
    <citation type="submission" date="2015-02" db="EMBL/GenBank/DDBJ databases">
        <title>Genome sequencing for Strongylocentrotus purpuratus.</title>
        <authorList>
            <person name="Murali S."/>
            <person name="Liu Y."/>
            <person name="Vee V."/>
            <person name="English A."/>
            <person name="Wang M."/>
            <person name="Skinner E."/>
            <person name="Han Y."/>
            <person name="Muzny D.M."/>
            <person name="Worley K.C."/>
            <person name="Gibbs R.A."/>
        </authorList>
    </citation>
    <scope>NUCLEOTIDE SEQUENCE</scope>
</reference>
<dbReference type="Proteomes" id="UP000007110">
    <property type="component" value="Unassembled WGS sequence"/>
</dbReference>
<comment type="similarity">
    <text evidence="1">Belongs to the multicopper oxidase family.</text>
</comment>
<dbReference type="Pfam" id="PF07731">
    <property type="entry name" value="Cu-oxidase_2"/>
    <property type="match status" value="1"/>
</dbReference>
<dbReference type="GO" id="GO:0005507">
    <property type="term" value="F:copper ion binding"/>
    <property type="evidence" value="ECO:0007669"/>
    <property type="project" value="InterPro"/>
</dbReference>
<dbReference type="CDD" id="cd13905">
    <property type="entry name" value="CuRO_3_tcLLC2_insect_like"/>
    <property type="match status" value="1"/>
</dbReference>
<evidence type="ECO:0000259" key="7">
    <source>
        <dbReference type="Pfam" id="PF00394"/>
    </source>
</evidence>
<keyword evidence="11" id="KW-1185">Reference proteome</keyword>
<sequence>MDFKKLVWAFAWLATFVNLSKAQSPNCLRNSTLEPPALNFDSFMATPAEPSHHCSRDCTSSAPMSCEYTFVVEWYYTMAKACYDCPCNLSDCERVHCVPADGVPRQIMVANRALPGPAIEVCEGDEVIVNAVNMMDNGESITLHWHGIYQTSNQYMDGVFMVTQCPILPRTTFRYNFSADHAGTHFWHAHTGMQRADGLFGAMIIRQSKQVDAQGLLYDYDLPEHKVVLIDWTHQGHVSIYLDQHFRGTEDDPKSILINGKGAFAVYGNASTSTVTPREIYNVAQGKRYRFRVISSAIANVPMKVSVDGHNITLISSDGDDFEPLEVDAFFLYGGERYDFILNASQEVGNYWLKVEGSKQGSGLVGLAVIRYQGAADEVPPADPSVDRQGLVYQDVDQEPNVFPSVNDLRSLGSRQATNNTFRRVYLPIDIRELNNPTFNDADLYPLGPSGPGWGEQTLPQINNRTFHFPGFPLLSQFDDERAAEGYYDDILCEVEQDGFENCDTEFCACTQYIKVDLGQTLEIVLIDVGAGPFPVNHPFHLHGHAFRILAQGRSETGSTKEDIIRLDENGGIVRNYDNPPEKDTVMTPSGGYTVVEFVAANPGWWMLHCHMEDHLEDGMGMLVRVGNQSDLPPVPEGFPRCEDYPAVDPTPPITTITPIPTTTPITLIILIVVIVLLVIIIIVLVVVVVIVCRRRSPDDGKGTHQQIPMNER</sequence>
<dbReference type="CDD" id="cd13884">
    <property type="entry name" value="CuRO_2_tcLCC_insect_like"/>
    <property type="match status" value="1"/>
</dbReference>
<evidence type="ECO:0000313" key="10">
    <source>
        <dbReference type="EnsemblMetazoa" id="XP_786321"/>
    </source>
</evidence>
<evidence type="ECO:0000313" key="11">
    <source>
        <dbReference type="Proteomes" id="UP000007110"/>
    </source>
</evidence>
<evidence type="ECO:0000259" key="8">
    <source>
        <dbReference type="Pfam" id="PF07731"/>
    </source>
</evidence>
<keyword evidence="6" id="KW-0732">Signal</keyword>
<dbReference type="Pfam" id="PF00394">
    <property type="entry name" value="Cu-oxidase"/>
    <property type="match status" value="1"/>
</dbReference>
<dbReference type="RefSeq" id="XP_786321.4">
    <property type="nucleotide sequence ID" value="XM_781228.5"/>
</dbReference>
<keyword evidence="5" id="KW-1133">Transmembrane helix</keyword>
<dbReference type="FunFam" id="2.60.40.420:FF:000045">
    <property type="entry name" value="Laccase 2"/>
    <property type="match status" value="1"/>
</dbReference>
<dbReference type="InParanoid" id="A0A7M7TGI6"/>
<accession>A0A7M7TGI6</accession>
<dbReference type="PANTHER" id="PTHR11709">
    <property type="entry name" value="MULTI-COPPER OXIDASE"/>
    <property type="match status" value="1"/>
</dbReference>
<dbReference type="PROSITE" id="PS00080">
    <property type="entry name" value="MULTICOPPER_OXIDASE2"/>
    <property type="match status" value="1"/>
</dbReference>
<evidence type="ECO:0000256" key="3">
    <source>
        <dbReference type="ARBA" id="ARBA00023002"/>
    </source>
</evidence>
<evidence type="ECO:0000256" key="4">
    <source>
        <dbReference type="ARBA" id="ARBA00023008"/>
    </source>
</evidence>
<dbReference type="OMA" id="WTINGTS"/>
<keyword evidence="3" id="KW-0560">Oxidoreductase</keyword>
<dbReference type="GeneID" id="581216"/>
<dbReference type="EnsemblMetazoa" id="XM_781228">
    <property type="protein sequence ID" value="XP_786321"/>
    <property type="gene ID" value="LOC581216"/>
</dbReference>
<dbReference type="PANTHER" id="PTHR11709:SF394">
    <property type="entry name" value="FI03373P-RELATED"/>
    <property type="match status" value="1"/>
</dbReference>
<dbReference type="InterPro" id="IPR001117">
    <property type="entry name" value="Cu-oxidase_2nd"/>
</dbReference>
<organism evidence="10 11">
    <name type="scientific">Strongylocentrotus purpuratus</name>
    <name type="common">Purple sea urchin</name>
    <dbReference type="NCBI Taxonomy" id="7668"/>
    <lineage>
        <taxon>Eukaryota</taxon>
        <taxon>Metazoa</taxon>
        <taxon>Echinodermata</taxon>
        <taxon>Eleutherozoa</taxon>
        <taxon>Echinozoa</taxon>
        <taxon>Echinoidea</taxon>
        <taxon>Euechinoidea</taxon>
        <taxon>Echinacea</taxon>
        <taxon>Camarodonta</taxon>
        <taxon>Echinidea</taxon>
        <taxon>Strongylocentrotidae</taxon>
        <taxon>Strongylocentrotus</taxon>
    </lineage>
</organism>
<dbReference type="InterPro" id="IPR045087">
    <property type="entry name" value="Cu-oxidase_fam"/>
</dbReference>
<dbReference type="GO" id="GO:0016491">
    <property type="term" value="F:oxidoreductase activity"/>
    <property type="evidence" value="ECO:0000318"/>
    <property type="project" value="GO_Central"/>
</dbReference>
<dbReference type="SUPFAM" id="SSF49503">
    <property type="entry name" value="Cupredoxins"/>
    <property type="match status" value="3"/>
</dbReference>
<dbReference type="Pfam" id="PF07732">
    <property type="entry name" value="Cu-oxidase_3"/>
    <property type="match status" value="1"/>
</dbReference>
<evidence type="ECO:0000256" key="5">
    <source>
        <dbReference type="SAM" id="Phobius"/>
    </source>
</evidence>
<dbReference type="InterPro" id="IPR008972">
    <property type="entry name" value="Cupredoxin"/>
</dbReference>
<evidence type="ECO:0000256" key="6">
    <source>
        <dbReference type="SAM" id="SignalP"/>
    </source>
</evidence>
<evidence type="ECO:0008006" key="12">
    <source>
        <dbReference type="Google" id="ProtNLM"/>
    </source>
</evidence>
<dbReference type="InterPro" id="IPR011706">
    <property type="entry name" value="Cu-oxidase_C"/>
</dbReference>
<dbReference type="AlphaFoldDB" id="A0A7M7TGI6"/>
<evidence type="ECO:0000259" key="9">
    <source>
        <dbReference type="Pfam" id="PF07732"/>
    </source>
</evidence>
<evidence type="ECO:0000256" key="1">
    <source>
        <dbReference type="ARBA" id="ARBA00010609"/>
    </source>
</evidence>
<dbReference type="OrthoDB" id="2121828at2759"/>
<dbReference type="InterPro" id="IPR011707">
    <property type="entry name" value="Cu-oxidase-like_N"/>
</dbReference>
<feature type="domain" description="Plastocyanin-like" evidence="9">
    <location>
        <begin position="93"/>
        <end position="209"/>
    </location>
</feature>
<dbReference type="Gene3D" id="2.60.40.420">
    <property type="entry name" value="Cupredoxins - blue copper proteins"/>
    <property type="match status" value="3"/>
</dbReference>
<reference evidence="10" key="2">
    <citation type="submission" date="2021-01" db="UniProtKB">
        <authorList>
            <consortium name="EnsemblMetazoa"/>
        </authorList>
    </citation>
    <scope>IDENTIFICATION</scope>
</reference>
<feature type="domain" description="Plastocyanin-like" evidence="8">
    <location>
        <begin position="501"/>
        <end position="629"/>
    </location>
</feature>
<protein>
    <recommendedName>
        <fullName evidence="12">Laccase</fullName>
    </recommendedName>
</protein>
<keyword evidence="2" id="KW-0479">Metal-binding</keyword>
<feature type="signal peptide" evidence="6">
    <location>
        <begin position="1"/>
        <end position="22"/>
    </location>
</feature>
<evidence type="ECO:0000256" key="2">
    <source>
        <dbReference type="ARBA" id="ARBA00022723"/>
    </source>
</evidence>
<name>A0A7M7TGI6_STRPU</name>
<feature type="chain" id="PRO_5029906924" description="Laccase" evidence="6">
    <location>
        <begin position="23"/>
        <end position="713"/>
    </location>
</feature>